<dbReference type="InterPro" id="IPR052114">
    <property type="entry name" value="ER_autophagy_membrane_reg"/>
</dbReference>
<dbReference type="PANTHER" id="PTHR20952">
    <property type="entry name" value="ADP-RIBOSYLATION-LIKE FACTOR 6-INTERACTING PROTEIN"/>
    <property type="match status" value="1"/>
</dbReference>
<evidence type="ECO:0000256" key="4">
    <source>
        <dbReference type="ARBA" id="ARBA00023136"/>
    </source>
</evidence>
<protein>
    <submittedName>
        <fullName evidence="7">ADP-ribosylation factor-like protein 6-interacting protein 1</fullName>
    </submittedName>
</protein>
<dbReference type="Pfam" id="PF24456">
    <property type="entry name" value="RHD_RETREG1-3"/>
    <property type="match status" value="1"/>
</dbReference>
<dbReference type="GO" id="GO:0016020">
    <property type="term" value="C:membrane"/>
    <property type="evidence" value="ECO:0007669"/>
    <property type="project" value="UniProtKB-SubCell"/>
</dbReference>
<comment type="subcellular location">
    <subcellularLocation>
        <location evidence="1">Membrane</location>
        <topology evidence="1">Multi-pass membrane protein</topology>
    </subcellularLocation>
</comment>
<gene>
    <name evidence="7" type="ORF">ElyMa_000801000</name>
</gene>
<keyword evidence="8" id="KW-1185">Reference proteome</keyword>
<dbReference type="EMBL" id="BMAT01001642">
    <property type="protein sequence ID" value="GFR89739.1"/>
    <property type="molecule type" value="Genomic_DNA"/>
</dbReference>
<evidence type="ECO:0000313" key="8">
    <source>
        <dbReference type="Proteomes" id="UP000762676"/>
    </source>
</evidence>
<accession>A0AAV4GWU9</accession>
<reference evidence="7 8" key="1">
    <citation type="journal article" date="2021" name="Elife">
        <title>Chloroplast acquisition without the gene transfer in kleptoplastic sea slugs, Plakobranchus ocellatus.</title>
        <authorList>
            <person name="Maeda T."/>
            <person name="Takahashi S."/>
            <person name="Yoshida T."/>
            <person name="Shimamura S."/>
            <person name="Takaki Y."/>
            <person name="Nagai Y."/>
            <person name="Toyoda A."/>
            <person name="Suzuki Y."/>
            <person name="Arimoto A."/>
            <person name="Ishii H."/>
            <person name="Satoh N."/>
            <person name="Nishiyama T."/>
            <person name="Hasebe M."/>
            <person name="Maruyama T."/>
            <person name="Minagawa J."/>
            <person name="Obokata J."/>
            <person name="Shigenobu S."/>
        </authorList>
    </citation>
    <scope>NUCLEOTIDE SEQUENCE [LARGE SCALE GENOMIC DNA]</scope>
</reference>
<feature type="transmembrane region" description="Helical" evidence="5">
    <location>
        <begin position="168"/>
        <end position="184"/>
    </location>
</feature>
<feature type="domain" description="RETREG1-3/ARL6IP-like N-terminal reticulon-homology" evidence="6">
    <location>
        <begin position="37"/>
        <end position="204"/>
    </location>
</feature>
<evidence type="ECO:0000256" key="2">
    <source>
        <dbReference type="ARBA" id="ARBA00022692"/>
    </source>
</evidence>
<evidence type="ECO:0000313" key="7">
    <source>
        <dbReference type="EMBL" id="GFR89739.1"/>
    </source>
</evidence>
<evidence type="ECO:0000256" key="5">
    <source>
        <dbReference type="SAM" id="Phobius"/>
    </source>
</evidence>
<evidence type="ECO:0000256" key="3">
    <source>
        <dbReference type="ARBA" id="ARBA00022989"/>
    </source>
</evidence>
<dbReference type="AlphaFoldDB" id="A0AAV4GWU9"/>
<dbReference type="Proteomes" id="UP000762676">
    <property type="component" value="Unassembled WGS sequence"/>
</dbReference>
<evidence type="ECO:0000259" key="6">
    <source>
        <dbReference type="Pfam" id="PF24456"/>
    </source>
</evidence>
<keyword evidence="4 5" id="KW-0472">Membrane</keyword>
<keyword evidence="3 5" id="KW-1133">Transmembrane helix</keyword>
<name>A0AAV4GWU9_9GAST</name>
<sequence length="216" mass="24636">MDYTQRKQLQQAAETVYQGITTEVHVQEMKRDLEGWREVLIPLTSLLRWDKPFYPAVIAGAVTFVFLLIWYTGMSAVTTISLFFLLVGAVDFIVPHLGPKVTGITNWTGAEETEFTDICERIMNIQKNVVDTWLGLSAMRQQNPKLFFFVIMGFLTCTAWIGNLFDNLFLTYLIVTAILLLPGIRHHNIAHKYLQPVVNILSKLRQGAKGDKKKET</sequence>
<dbReference type="PANTHER" id="PTHR20952:SF0">
    <property type="entry name" value="ADP-RIBOSYLATION FACTOR-LIKE PROTEIN 6-INTERACTING PROTEIN 1"/>
    <property type="match status" value="1"/>
</dbReference>
<dbReference type="CDD" id="cd22559">
    <property type="entry name" value="Arl6IP1"/>
    <property type="match status" value="1"/>
</dbReference>
<dbReference type="GO" id="GO:0005783">
    <property type="term" value="C:endoplasmic reticulum"/>
    <property type="evidence" value="ECO:0007669"/>
    <property type="project" value="UniProtKB-ARBA"/>
</dbReference>
<feature type="transmembrane region" description="Helical" evidence="5">
    <location>
        <begin position="53"/>
        <end position="71"/>
    </location>
</feature>
<comment type="caution">
    <text evidence="7">The sequence shown here is derived from an EMBL/GenBank/DDBJ whole genome shotgun (WGS) entry which is preliminary data.</text>
</comment>
<dbReference type="InterPro" id="IPR057282">
    <property type="entry name" value="RETREG1-3-like_RHD"/>
</dbReference>
<feature type="transmembrane region" description="Helical" evidence="5">
    <location>
        <begin position="146"/>
        <end position="162"/>
    </location>
</feature>
<evidence type="ECO:0000256" key="1">
    <source>
        <dbReference type="ARBA" id="ARBA00004141"/>
    </source>
</evidence>
<organism evidence="7 8">
    <name type="scientific">Elysia marginata</name>
    <dbReference type="NCBI Taxonomy" id="1093978"/>
    <lineage>
        <taxon>Eukaryota</taxon>
        <taxon>Metazoa</taxon>
        <taxon>Spiralia</taxon>
        <taxon>Lophotrochozoa</taxon>
        <taxon>Mollusca</taxon>
        <taxon>Gastropoda</taxon>
        <taxon>Heterobranchia</taxon>
        <taxon>Euthyneura</taxon>
        <taxon>Panpulmonata</taxon>
        <taxon>Sacoglossa</taxon>
        <taxon>Placobranchoidea</taxon>
        <taxon>Plakobranchidae</taxon>
        <taxon>Elysia</taxon>
    </lineage>
</organism>
<keyword evidence="2 5" id="KW-0812">Transmembrane</keyword>
<feature type="transmembrane region" description="Helical" evidence="5">
    <location>
        <begin position="77"/>
        <end position="94"/>
    </location>
</feature>
<proteinExistence type="predicted"/>